<reference evidence="7" key="1">
    <citation type="journal article" date="2019" name="Int. J. Syst. Evol. Microbiol.">
        <title>The Global Catalogue of Microorganisms (GCM) 10K type strain sequencing project: providing services to taxonomists for standard genome sequencing and annotation.</title>
        <authorList>
            <consortium name="The Broad Institute Genomics Platform"/>
            <consortium name="The Broad Institute Genome Sequencing Center for Infectious Disease"/>
            <person name="Wu L."/>
            <person name="Ma J."/>
        </authorList>
    </citation>
    <scope>NUCLEOTIDE SEQUENCE [LARGE SCALE GENOMIC DNA]</scope>
    <source>
        <strain evidence="7">NBRC 106593</strain>
    </source>
</reference>
<feature type="domain" description="BPL/LPL catalytic" evidence="5">
    <location>
        <begin position="8"/>
        <end position="194"/>
    </location>
</feature>
<evidence type="ECO:0000256" key="2">
    <source>
        <dbReference type="ARBA" id="ARBA00023267"/>
    </source>
</evidence>
<dbReference type="InterPro" id="IPR003142">
    <property type="entry name" value="BPL_C"/>
</dbReference>
<dbReference type="EMBL" id="JBHSWJ010000002">
    <property type="protein sequence ID" value="MFC6714786.1"/>
    <property type="molecule type" value="Genomic_DNA"/>
</dbReference>
<dbReference type="RefSeq" id="WP_377823434.1">
    <property type="nucleotide sequence ID" value="NZ_JBHSWJ010000002.1"/>
</dbReference>
<sequence>MSHHLDADALRERLAGTVWAGIDVRDEVGSTNEELMRDARPFTALTADFQSAGRGRLDRVWQAPPGSSVALSVSMPLPEDPARWGWVPLLVGVALRRSLRRLTDVELGLKWPNDVLARATLHDEWRKVAGILCNVVGAPEPLVIIGMGINVYQAREELPLPGATSLSLCGAVVGREELIATVLEELSSTSGAWVDGSLDHTYRASCVTIGQQVQISLGDGPVEVGRAVAVDDMGRIVLQDAQGGQIPHAAGDVVHVRPRDTVEIDDEFFKVQQPDPAVFVDQLESELLGSPRTMRRADVAHAVGTDTETTRLIWRALGFASPRDEDLVFTEADAEALRRLHEAMAEGALDTTTALGLARAVGRTTDRLAMWALQLITDMVAGENEGFDSRTAFLAAERTVQVMDTFEPLLNYVMRRNLAVAISRLIADAEPESHVGVVRTIGFADLVNFTQLVRELSERELAKLVSRFEATASDIVASHGGALIKTVGDEVLFSHTTVEGAVAIGFDLLDLAAEDDVIPRMRVGMAKGRVLARLGDVYGTVVNRAARLTSAADPGTLLVDQAVADAISGSNLARAVPHPTVFLTGLGEVIPWVLKREAH</sequence>
<dbReference type="InterPro" id="IPR001054">
    <property type="entry name" value="A/G_cyclase"/>
</dbReference>
<dbReference type="PROSITE" id="PS50125">
    <property type="entry name" value="GUANYLATE_CYCLASE_2"/>
    <property type="match status" value="1"/>
</dbReference>
<evidence type="ECO:0000256" key="3">
    <source>
        <dbReference type="ARBA" id="ARBA00024227"/>
    </source>
</evidence>
<comment type="caution">
    <text evidence="6">The sequence shown here is derived from an EMBL/GenBank/DDBJ whole genome shotgun (WGS) entry which is preliminary data.</text>
</comment>
<dbReference type="PROSITE" id="PS51733">
    <property type="entry name" value="BPL_LPL_CATALYTIC"/>
    <property type="match status" value="1"/>
</dbReference>
<dbReference type="SUPFAM" id="SSF55681">
    <property type="entry name" value="Class II aaRS and biotin synthetases"/>
    <property type="match status" value="1"/>
</dbReference>
<dbReference type="GO" id="GO:0004077">
    <property type="term" value="F:biotin--[biotin carboxyl-carrier protein] ligase activity"/>
    <property type="evidence" value="ECO:0007669"/>
    <property type="project" value="UniProtKB-EC"/>
</dbReference>
<feature type="domain" description="Guanylate cyclase" evidence="4">
    <location>
        <begin position="440"/>
        <end position="549"/>
    </location>
</feature>
<name>A0ABW2AWC4_9MICO</name>
<organism evidence="6 7">
    <name type="scientific">Branchiibius cervicis</name>
    <dbReference type="NCBI Taxonomy" id="908252"/>
    <lineage>
        <taxon>Bacteria</taxon>
        <taxon>Bacillati</taxon>
        <taxon>Actinomycetota</taxon>
        <taxon>Actinomycetes</taxon>
        <taxon>Micrococcales</taxon>
        <taxon>Dermacoccaceae</taxon>
        <taxon>Branchiibius</taxon>
    </lineage>
</organism>
<evidence type="ECO:0000259" key="4">
    <source>
        <dbReference type="PROSITE" id="PS50125"/>
    </source>
</evidence>
<dbReference type="CDD" id="cd07302">
    <property type="entry name" value="CHD"/>
    <property type="match status" value="1"/>
</dbReference>
<dbReference type="Gene3D" id="3.30.930.10">
    <property type="entry name" value="Bira Bifunctional Protein, Domain 2"/>
    <property type="match status" value="1"/>
</dbReference>
<dbReference type="Gene3D" id="2.30.30.100">
    <property type="match status" value="1"/>
</dbReference>
<dbReference type="InterPro" id="IPR029787">
    <property type="entry name" value="Nucleotide_cyclase"/>
</dbReference>
<dbReference type="InterPro" id="IPR004143">
    <property type="entry name" value="BPL_LPL_catalytic"/>
</dbReference>
<evidence type="ECO:0000313" key="7">
    <source>
        <dbReference type="Proteomes" id="UP001596356"/>
    </source>
</evidence>
<keyword evidence="7" id="KW-1185">Reference proteome</keyword>
<dbReference type="Proteomes" id="UP001596356">
    <property type="component" value="Unassembled WGS sequence"/>
</dbReference>
<dbReference type="Pfam" id="PF02237">
    <property type="entry name" value="BPL_C"/>
    <property type="match status" value="1"/>
</dbReference>
<dbReference type="Gene3D" id="3.30.70.1230">
    <property type="entry name" value="Nucleotide cyclase"/>
    <property type="match status" value="1"/>
</dbReference>
<evidence type="ECO:0000256" key="1">
    <source>
        <dbReference type="ARBA" id="ARBA00022598"/>
    </source>
</evidence>
<protein>
    <recommendedName>
        <fullName evidence="3">biotin--[biotin carboxyl-carrier protein] ligase</fullName>
        <ecNumber evidence="3">6.3.4.15</ecNumber>
    </recommendedName>
</protein>
<keyword evidence="1 6" id="KW-0436">Ligase</keyword>
<dbReference type="NCBIfam" id="TIGR00121">
    <property type="entry name" value="birA_ligase"/>
    <property type="match status" value="1"/>
</dbReference>
<dbReference type="SMART" id="SM00044">
    <property type="entry name" value="CYCc"/>
    <property type="match status" value="1"/>
</dbReference>
<dbReference type="EC" id="6.3.4.15" evidence="3"/>
<dbReference type="Pfam" id="PF00211">
    <property type="entry name" value="Guanylate_cyc"/>
    <property type="match status" value="1"/>
</dbReference>
<dbReference type="SUPFAM" id="SSF55073">
    <property type="entry name" value="Nucleotide cyclase"/>
    <property type="match status" value="1"/>
</dbReference>
<dbReference type="InterPro" id="IPR045864">
    <property type="entry name" value="aa-tRNA-synth_II/BPL/LPL"/>
</dbReference>
<dbReference type="PANTHER" id="PTHR12835:SF5">
    <property type="entry name" value="BIOTIN--PROTEIN LIGASE"/>
    <property type="match status" value="1"/>
</dbReference>
<evidence type="ECO:0000313" key="6">
    <source>
        <dbReference type="EMBL" id="MFC6714786.1"/>
    </source>
</evidence>
<dbReference type="CDD" id="cd16442">
    <property type="entry name" value="BPL"/>
    <property type="match status" value="1"/>
</dbReference>
<dbReference type="PANTHER" id="PTHR12835">
    <property type="entry name" value="BIOTIN PROTEIN LIGASE"/>
    <property type="match status" value="1"/>
</dbReference>
<proteinExistence type="predicted"/>
<evidence type="ECO:0000259" key="5">
    <source>
        <dbReference type="PROSITE" id="PS51733"/>
    </source>
</evidence>
<dbReference type="Pfam" id="PF03099">
    <property type="entry name" value="BPL_LplA_LipB"/>
    <property type="match status" value="1"/>
</dbReference>
<accession>A0ABW2AWC4</accession>
<keyword evidence="2" id="KW-0092">Biotin</keyword>
<gene>
    <name evidence="6" type="ORF">ACFQBT_13585</name>
</gene>
<dbReference type="InterPro" id="IPR004408">
    <property type="entry name" value="Biotin_CoA_COase_ligase"/>
</dbReference>